<name>A0ABV0SWV1_9TELE</name>
<dbReference type="EMBL" id="JAHRIQ010012643">
    <property type="protein sequence ID" value="MEQ2225004.1"/>
    <property type="molecule type" value="Genomic_DNA"/>
</dbReference>
<keyword evidence="3" id="KW-1185">Reference proteome</keyword>
<proteinExistence type="predicted"/>
<dbReference type="Proteomes" id="UP001482620">
    <property type="component" value="Unassembled WGS sequence"/>
</dbReference>
<evidence type="ECO:0000256" key="1">
    <source>
        <dbReference type="SAM" id="MobiDB-lite"/>
    </source>
</evidence>
<gene>
    <name evidence="2" type="ORF">ILYODFUR_013154</name>
</gene>
<comment type="caution">
    <text evidence="2">The sequence shown here is derived from an EMBL/GenBank/DDBJ whole genome shotgun (WGS) entry which is preliminary data.</text>
</comment>
<feature type="region of interest" description="Disordered" evidence="1">
    <location>
        <begin position="1"/>
        <end position="46"/>
    </location>
</feature>
<organism evidence="2 3">
    <name type="scientific">Ilyodon furcidens</name>
    <name type="common">goldbreast splitfin</name>
    <dbReference type="NCBI Taxonomy" id="33524"/>
    <lineage>
        <taxon>Eukaryota</taxon>
        <taxon>Metazoa</taxon>
        <taxon>Chordata</taxon>
        <taxon>Craniata</taxon>
        <taxon>Vertebrata</taxon>
        <taxon>Euteleostomi</taxon>
        <taxon>Actinopterygii</taxon>
        <taxon>Neopterygii</taxon>
        <taxon>Teleostei</taxon>
        <taxon>Neoteleostei</taxon>
        <taxon>Acanthomorphata</taxon>
        <taxon>Ovalentaria</taxon>
        <taxon>Atherinomorphae</taxon>
        <taxon>Cyprinodontiformes</taxon>
        <taxon>Goodeidae</taxon>
        <taxon>Ilyodon</taxon>
    </lineage>
</organism>
<protein>
    <submittedName>
        <fullName evidence="2">Uncharacterized protein</fullName>
    </submittedName>
</protein>
<sequence length="108" mass="12443">MCTQKNKTNGWPKRHCDSYAEQSVGPRLQLPAGAPNRLQEEPETEDTLDSLLSDSYTSFSEHQQRRFIKRKVLRKRKGKSLICDESVYTEDSGNEHHYLSTVPCSSFH</sequence>
<reference evidence="2 3" key="1">
    <citation type="submission" date="2021-06" db="EMBL/GenBank/DDBJ databases">
        <authorList>
            <person name="Palmer J.M."/>
        </authorList>
    </citation>
    <scope>NUCLEOTIDE SEQUENCE [LARGE SCALE GENOMIC DNA]</scope>
    <source>
        <strain evidence="3">if_2019</strain>
        <tissue evidence="2">Muscle</tissue>
    </source>
</reference>
<evidence type="ECO:0000313" key="3">
    <source>
        <dbReference type="Proteomes" id="UP001482620"/>
    </source>
</evidence>
<evidence type="ECO:0000313" key="2">
    <source>
        <dbReference type="EMBL" id="MEQ2225004.1"/>
    </source>
</evidence>
<accession>A0ABV0SWV1</accession>